<evidence type="ECO:0000259" key="4">
    <source>
        <dbReference type="Pfam" id="PF13205"/>
    </source>
</evidence>
<evidence type="ECO:0000313" key="5">
    <source>
        <dbReference type="EMBL" id="BCX48636.1"/>
    </source>
</evidence>
<dbReference type="Proteomes" id="UP001374893">
    <property type="component" value="Chromosome"/>
</dbReference>
<dbReference type="EMBL" id="AP024702">
    <property type="protein sequence ID" value="BCX48636.1"/>
    <property type="molecule type" value="Genomic_DNA"/>
</dbReference>
<keyword evidence="6" id="KW-1185">Reference proteome</keyword>
<feature type="domain" description="SbsA Ig-like" evidence="4">
    <location>
        <begin position="240"/>
        <end position="352"/>
    </location>
</feature>
<feature type="region of interest" description="Disordered" evidence="2">
    <location>
        <begin position="710"/>
        <end position="733"/>
    </location>
</feature>
<evidence type="ECO:0000313" key="6">
    <source>
        <dbReference type="Proteomes" id="UP001374893"/>
    </source>
</evidence>
<keyword evidence="1 3" id="KW-0732">Signal</keyword>
<dbReference type="Pfam" id="PF13205">
    <property type="entry name" value="Big_5"/>
    <property type="match status" value="2"/>
</dbReference>
<name>A0ABM7RAZ4_9BACT</name>
<feature type="chain" id="PRO_5045900636" description="SbsA Ig-like domain-containing protein" evidence="3">
    <location>
        <begin position="38"/>
        <end position="928"/>
    </location>
</feature>
<sequence length="928" mass="95085">MTGLTEHSNPKPKTMRITKTLLAVCSLALSGLVPVRAQITYVDAVEGAAGNTFATGGSLADTSWIDTTSNASAVDDSAWMKRSGGSPGWTEHNGGDVMQALVSGYPNTVPEVTTEITGLADGYYDVWVFFWEQTVSATQDWVIDTGLASGSLTSYSSSAGPVVGTDSSTPVDANTLSFSNAPSVTAAGGNQTMFGINLGQVAVSGGSSIEVYVDKLLGVGSNNRTIFDGVGYEYTGPLVPPALVSTDPVDDEPAAVATQDLLATFDVPVQAGASGNVTLKRTSDDSTVEVISVTDTTPPGTVVISGDTVTIDPTDDLVPGTEYYVLIDANAIEAITSVGYPGISDTEAWSFTVDSTAPSGTGMLPLAGAIGIQPGADLSLSFDEDVIGVSGKFITVYLTDGTPVETIDASTALIAGGQVTIPVSIDLGLGNSYYVTVESGAFTDLSGNAFAGFAGSTAWTFVTALADITYIDAVPGAAGNTYATGSTLADTTWVGPDASGGSDTVWNERSGLESNGDYLYQGLSDTTPPPELTTEISGLPDGIYTIWGFYWDQIVSDSQNWTLSAGFTSGSLTTYSSPGEPEVEGATTDNVINAGALSFTSPVDVEAAFDGSEYLRNLFGVEIGKVEVSGGSAVSVHIGSNLSNGSINRTWYDGVGYQLVAGSSRITSITPVGGSTWELTLQGLPDTAYEFRESANLVFDPGALVTGLTQGDPGDPGTVGGGGDRRLTTDSGGNGTVRMTLAGSRNFVRAQLPPPLLSVDFEADGGGFTVATTQGTAWAWGDPDSTGFGGTVSEGAGGSVNCWGTGIGNPGYYVDPTDTCLRSTVIDLTGVTAAELSFAMALDLEGGDSVTVNIIDDTTDAVIASDIVSITDTDTVAADWETVGPIAIPAGALGQPVRVEWCLSGVGGGTDDYLGWYIDNVTVTDTSP</sequence>
<organism evidence="5 6">
    <name type="scientific">Haloferula helveola</name>
    <dbReference type="NCBI Taxonomy" id="490095"/>
    <lineage>
        <taxon>Bacteria</taxon>
        <taxon>Pseudomonadati</taxon>
        <taxon>Verrucomicrobiota</taxon>
        <taxon>Verrucomicrobiia</taxon>
        <taxon>Verrucomicrobiales</taxon>
        <taxon>Verrucomicrobiaceae</taxon>
        <taxon>Haloferula</taxon>
    </lineage>
</organism>
<protein>
    <recommendedName>
        <fullName evidence="4">SbsA Ig-like domain-containing protein</fullName>
    </recommendedName>
</protein>
<feature type="domain" description="SbsA Ig-like" evidence="4">
    <location>
        <begin position="354"/>
        <end position="463"/>
    </location>
</feature>
<dbReference type="InterPro" id="IPR032812">
    <property type="entry name" value="SbsA_Ig"/>
</dbReference>
<accession>A0ABM7RAZ4</accession>
<evidence type="ECO:0000256" key="2">
    <source>
        <dbReference type="SAM" id="MobiDB-lite"/>
    </source>
</evidence>
<evidence type="ECO:0000256" key="3">
    <source>
        <dbReference type="SAM" id="SignalP"/>
    </source>
</evidence>
<feature type="signal peptide" evidence="3">
    <location>
        <begin position="1"/>
        <end position="37"/>
    </location>
</feature>
<gene>
    <name evidence="5" type="ORF">HAHE_25440</name>
</gene>
<evidence type="ECO:0000256" key="1">
    <source>
        <dbReference type="ARBA" id="ARBA00022729"/>
    </source>
</evidence>
<reference evidence="5 6" key="1">
    <citation type="submission" date="2021-06" db="EMBL/GenBank/DDBJ databases">
        <title>Complete genome of Haloferula helveola possessing various polysaccharide degrading enzymes.</title>
        <authorList>
            <person name="Takami H."/>
            <person name="Huang C."/>
            <person name="Hamasaki K."/>
        </authorList>
    </citation>
    <scope>NUCLEOTIDE SEQUENCE [LARGE SCALE GENOMIC DNA]</scope>
    <source>
        <strain evidence="5 6">CN-1</strain>
    </source>
</reference>
<proteinExistence type="predicted"/>